<dbReference type="AlphaFoldDB" id="A0A3D8I3Q4"/>
<name>A0A3D8I3Q4_9HELI</name>
<dbReference type="SUPFAM" id="SSF55729">
    <property type="entry name" value="Acyl-CoA N-acyltransferases (Nat)"/>
    <property type="match status" value="1"/>
</dbReference>
<dbReference type="InterPro" id="IPR020036">
    <property type="entry name" value="PseH"/>
</dbReference>
<keyword evidence="3" id="KW-1185">Reference proteome</keyword>
<dbReference type="PROSITE" id="PS51186">
    <property type="entry name" value="GNAT"/>
    <property type="match status" value="1"/>
</dbReference>
<evidence type="ECO:0000313" key="2">
    <source>
        <dbReference type="EMBL" id="RDU59772.1"/>
    </source>
</evidence>
<organism evidence="2 3">
    <name type="scientific">Helicobacter marmotae</name>
    <dbReference type="NCBI Taxonomy" id="152490"/>
    <lineage>
        <taxon>Bacteria</taxon>
        <taxon>Pseudomonadati</taxon>
        <taxon>Campylobacterota</taxon>
        <taxon>Epsilonproteobacteria</taxon>
        <taxon>Campylobacterales</taxon>
        <taxon>Helicobacteraceae</taxon>
        <taxon>Helicobacter</taxon>
    </lineage>
</organism>
<dbReference type="OrthoDB" id="5330177at2"/>
<protein>
    <submittedName>
        <fullName evidence="2">UDP-4-amino-4, 6-dideoxy-N-acetyl-beta-L-altrosamine N-acetyltransferase</fullName>
    </submittedName>
</protein>
<feature type="domain" description="N-acetyltransferase" evidence="1">
    <location>
        <begin position="344"/>
        <end position="507"/>
    </location>
</feature>
<proteinExistence type="predicted"/>
<dbReference type="NCBIfam" id="TIGR03585">
    <property type="entry name" value="PseH"/>
    <property type="match status" value="1"/>
</dbReference>
<dbReference type="Gene3D" id="3.40.630.30">
    <property type="match status" value="1"/>
</dbReference>
<gene>
    <name evidence="2" type="primary">pseH</name>
    <name evidence="2" type="ORF">CQA63_05830</name>
</gene>
<dbReference type="Pfam" id="PF00583">
    <property type="entry name" value="Acetyltransf_1"/>
    <property type="match status" value="1"/>
</dbReference>
<evidence type="ECO:0000259" key="1">
    <source>
        <dbReference type="PROSITE" id="PS51186"/>
    </source>
</evidence>
<keyword evidence="2" id="KW-0808">Transferase</keyword>
<dbReference type="EMBL" id="NXLR01000009">
    <property type="protein sequence ID" value="RDU59772.1"/>
    <property type="molecule type" value="Genomic_DNA"/>
</dbReference>
<reference evidence="2 3" key="1">
    <citation type="submission" date="2018-04" db="EMBL/GenBank/DDBJ databases">
        <title>Novel Campyloabacter and Helicobacter Species and Strains.</title>
        <authorList>
            <person name="Mannion A.J."/>
            <person name="Shen Z."/>
            <person name="Fox J.G."/>
        </authorList>
    </citation>
    <scope>NUCLEOTIDE SEQUENCE [LARGE SCALE GENOMIC DNA]</scope>
    <source>
        <strain evidence="2 3">MIT 98-6070</strain>
    </source>
</reference>
<dbReference type="InterPro" id="IPR016181">
    <property type="entry name" value="Acyl_CoA_acyltransferase"/>
</dbReference>
<comment type="caution">
    <text evidence="2">The sequence shown here is derived from an EMBL/GenBank/DDBJ whole genome shotgun (WGS) entry which is preliminary data.</text>
</comment>
<evidence type="ECO:0000313" key="3">
    <source>
        <dbReference type="Proteomes" id="UP000256599"/>
    </source>
</evidence>
<accession>A0A3D8I3Q4</accession>
<dbReference type="InterPro" id="IPR000182">
    <property type="entry name" value="GNAT_dom"/>
</dbReference>
<dbReference type="Gene3D" id="3.40.50.2000">
    <property type="entry name" value="Glycogen Phosphorylase B"/>
    <property type="match status" value="1"/>
</dbReference>
<dbReference type="RefSeq" id="WP_104699726.1">
    <property type="nucleotide sequence ID" value="NZ_FZPP01000012.1"/>
</dbReference>
<sequence>MRIDIFCESGAKFGLGHFYRCIKLIALCLKTKKAHSITLHNRGDFIPPALSTLLGEDIQGTIECKNYEWLSTQPQMLDIAFIDSYEAQEWFYYRIKAQSKALICLDDTLRDVYPPKSYILNPTPNCTSYFSKDYHLWCGKDYMIPPITLPSKAHTLEGNYRHIFVSFGGADVQNLTQSFLNALATLPIEHLSTLCFHIILGNAYTHKPMIKEHIAPSLHLHYHLSPKAFLALAQECSYAISAGGGSMLELIALKIPSIIIESAPNQHFHITQWQKEGAIAKAEHIHEALLILQDWLMQDSTNALLHSITSVLASLSLGNQLSKALCALFTQLSDEGTQNSLLAINFTELTQEQSHLVLSMRNHPDIAQWMYASHITPSSHTQFLQHLSQDHSKRYWLFKEDSQYIGVGSLTRINIAHKHAYLGVYINPFCGSKSKGMRIMEFLESFARNELALHTLHLEVLSHNERALRFYKKCGYIQEGLLHDFAICKENGEKRYCDVILMYKELQ</sequence>
<dbReference type="Gene3D" id="3.40.50.11190">
    <property type="match status" value="1"/>
</dbReference>
<dbReference type="GO" id="GO:0016747">
    <property type="term" value="F:acyltransferase activity, transferring groups other than amino-acyl groups"/>
    <property type="evidence" value="ECO:0007669"/>
    <property type="project" value="InterPro"/>
</dbReference>
<dbReference type="Proteomes" id="UP000256599">
    <property type="component" value="Unassembled WGS sequence"/>
</dbReference>
<dbReference type="PANTHER" id="PTHR43415:SF3">
    <property type="entry name" value="GNAT-FAMILY ACETYLTRANSFERASE"/>
    <property type="match status" value="1"/>
</dbReference>
<dbReference type="PANTHER" id="PTHR43415">
    <property type="entry name" value="SPERMIDINE N(1)-ACETYLTRANSFERASE"/>
    <property type="match status" value="1"/>
</dbReference>